<feature type="region of interest" description="Disordered" evidence="1">
    <location>
        <begin position="73"/>
        <end position="94"/>
    </location>
</feature>
<dbReference type="EMBL" id="JADXDR010000095">
    <property type="protein sequence ID" value="KAI7839718.1"/>
    <property type="molecule type" value="Genomic_DNA"/>
</dbReference>
<evidence type="ECO:0000313" key="3">
    <source>
        <dbReference type="EMBL" id="KAI7839718.1"/>
    </source>
</evidence>
<gene>
    <name evidence="3" type="ORF">COHA_006522</name>
</gene>
<proteinExistence type="predicted"/>
<evidence type="ECO:0000313" key="4">
    <source>
        <dbReference type="Proteomes" id="UP001205105"/>
    </source>
</evidence>
<protein>
    <submittedName>
        <fullName evidence="3">Uncharacterized protein</fullName>
    </submittedName>
</protein>
<organism evidence="3 4">
    <name type="scientific">Chlorella ohadii</name>
    <dbReference type="NCBI Taxonomy" id="2649997"/>
    <lineage>
        <taxon>Eukaryota</taxon>
        <taxon>Viridiplantae</taxon>
        <taxon>Chlorophyta</taxon>
        <taxon>core chlorophytes</taxon>
        <taxon>Trebouxiophyceae</taxon>
        <taxon>Chlorellales</taxon>
        <taxon>Chlorellaceae</taxon>
        <taxon>Chlorella clade</taxon>
        <taxon>Chlorella</taxon>
    </lineage>
</organism>
<feature type="chain" id="PRO_5042169113" evidence="2">
    <location>
        <begin position="21"/>
        <end position="300"/>
    </location>
</feature>
<dbReference type="PROSITE" id="PS51257">
    <property type="entry name" value="PROKAR_LIPOPROTEIN"/>
    <property type="match status" value="1"/>
</dbReference>
<keyword evidence="2" id="KW-0732">Signal</keyword>
<keyword evidence="4" id="KW-1185">Reference proteome</keyword>
<dbReference type="AlphaFoldDB" id="A0AAD5H3R0"/>
<evidence type="ECO:0000256" key="1">
    <source>
        <dbReference type="SAM" id="MobiDB-lite"/>
    </source>
</evidence>
<evidence type="ECO:0000256" key="2">
    <source>
        <dbReference type="SAM" id="SignalP"/>
    </source>
</evidence>
<comment type="caution">
    <text evidence="3">The sequence shown here is derived from an EMBL/GenBank/DDBJ whole genome shotgun (WGS) entry which is preliminary data.</text>
</comment>
<feature type="signal peptide" evidence="2">
    <location>
        <begin position="1"/>
        <end position="20"/>
    </location>
</feature>
<dbReference type="Proteomes" id="UP001205105">
    <property type="component" value="Unassembled WGS sequence"/>
</dbReference>
<name>A0AAD5H3R0_9CHLO</name>
<sequence>MTRLAAAALLLLAACGAATAAHQEAPPHPTATVEALFADVWKLLSTESLFPRPMPGGTVSKALERQHGAAASSAVAPGAVPPAAAVAPKPAPPERPAAQWVAVARTEADAWDLLRRAQAAEAGPAAAVAATLPARLAAHEHFSSGLTEAEAAAPALLPAHPKLTLSWWFVRNETDIDVFSRPLGNATFLSLGVSKTRLLRHLPGGGTQEYWEWQLTFSVSTLALACFALGALCLALFPCLSREDEDECDCSCCSYCECGGCSCGATSCEECGSGDEEQEAAIAKGGSTPAYIKAAGYTKL</sequence>
<reference evidence="3" key="1">
    <citation type="submission" date="2020-11" db="EMBL/GenBank/DDBJ databases">
        <title>Chlorella ohadii genome sequencing and assembly.</title>
        <authorList>
            <person name="Murik O."/>
            <person name="Treves H."/>
            <person name="Kedem I."/>
            <person name="Shotland Y."/>
            <person name="Kaplan A."/>
        </authorList>
    </citation>
    <scope>NUCLEOTIDE SEQUENCE</scope>
    <source>
        <strain evidence="3">1</strain>
    </source>
</reference>
<accession>A0AAD5H3R0</accession>
<feature type="compositionally biased region" description="Low complexity" evidence="1">
    <location>
        <begin position="73"/>
        <end position="88"/>
    </location>
</feature>